<reference evidence="8 9" key="1">
    <citation type="submission" date="2024-02" db="EMBL/GenBank/DDBJ databases">
        <title>A draft genome for the cacao thread blight pathogen Marasmius crinis-equi.</title>
        <authorList>
            <person name="Cohen S.P."/>
            <person name="Baruah I.K."/>
            <person name="Amoako-Attah I."/>
            <person name="Bukari Y."/>
            <person name="Meinhardt L.W."/>
            <person name="Bailey B.A."/>
        </authorList>
    </citation>
    <scope>NUCLEOTIDE SEQUENCE [LARGE SCALE GENOMIC DNA]</scope>
    <source>
        <strain evidence="8 9">GH-76</strain>
    </source>
</reference>
<keyword evidence="4 6" id="KW-0804">Transcription</keyword>
<evidence type="ECO:0000313" key="8">
    <source>
        <dbReference type="EMBL" id="KAL0569580.1"/>
    </source>
</evidence>
<comment type="similarity">
    <text evidence="2 6">Belongs to the Mediator complex subunit 10 family.</text>
</comment>
<keyword evidence="6" id="KW-0010">Activator</keyword>
<dbReference type="InterPro" id="IPR019145">
    <property type="entry name" value="Mediator_Med10"/>
</dbReference>
<proteinExistence type="inferred from homology"/>
<accession>A0ABR3F301</accession>
<protein>
    <recommendedName>
        <fullName evidence="6">Mediator of RNA polymerase II transcription subunit 10</fullName>
    </recommendedName>
    <alternativeName>
        <fullName evidence="6">Mediator complex subunit 10</fullName>
    </alternativeName>
</protein>
<feature type="compositionally biased region" description="Polar residues" evidence="7">
    <location>
        <begin position="1"/>
        <end position="13"/>
    </location>
</feature>
<comment type="function">
    <text evidence="6">Component of the Mediator complex, a coactivator involved in the regulated transcription of nearly all RNA polymerase II-dependent genes. Mediator functions as a bridge to convey information from gene-specific regulatory proteins to the basal RNA polymerase II transcription machinery. Mediator is recruited to promoters by direct interactions with regulatory proteins and serves as a scaffold for the assembly of a functional preinitiation complex with RNA polymerase II and the general transcription factors.</text>
</comment>
<evidence type="ECO:0000256" key="2">
    <source>
        <dbReference type="ARBA" id="ARBA00005389"/>
    </source>
</evidence>
<evidence type="ECO:0000256" key="4">
    <source>
        <dbReference type="ARBA" id="ARBA00023163"/>
    </source>
</evidence>
<comment type="subunit">
    <text evidence="6">Component of the Mediator complex.</text>
</comment>
<dbReference type="Proteomes" id="UP001465976">
    <property type="component" value="Unassembled WGS sequence"/>
</dbReference>
<comment type="subcellular location">
    <subcellularLocation>
        <location evidence="1 6">Nucleus</location>
    </subcellularLocation>
</comment>
<evidence type="ECO:0000256" key="1">
    <source>
        <dbReference type="ARBA" id="ARBA00004123"/>
    </source>
</evidence>
<organism evidence="8 9">
    <name type="scientific">Marasmius crinis-equi</name>
    <dbReference type="NCBI Taxonomy" id="585013"/>
    <lineage>
        <taxon>Eukaryota</taxon>
        <taxon>Fungi</taxon>
        <taxon>Dikarya</taxon>
        <taxon>Basidiomycota</taxon>
        <taxon>Agaricomycotina</taxon>
        <taxon>Agaricomycetes</taxon>
        <taxon>Agaricomycetidae</taxon>
        <taxon>Agaricales</taxon>
        <taxon>Marasmiineae</taxon>
        <taxon>Marasmiaceae</taxon>
        <taxon>Marasmius</taxon>
    </lineage>
</organism>
<dbReference type="EMBL" id="JBAHYK010001088">
    <property type="protein sequence ID" value="KAL0569580.1"/>
    <property type="molecule type" value="Genomic_DNA"/>
</dbReference>
<keyword evidence="9" id="KW-1185">Reference proteome</keyword>
<comment type="caution">
    <text evidence="8">The sequence shown here is derived from an EMBL/GenBank/DDBJ whole genome shotgun (WGS) entry which is preliminary data.</text>
</comment>
<evidence type="ECO:0000256" key="3">
    <source>
        <dbReference type="ARBA" id="ARBA00023015"/>
    </source>
</evidence>
<feature type="region of interest" description="Disordered" evidence="7">
    <location>
        <begin position="1"/>
        <end position="26"/>
    </location>
</feature>
<evidence type="ECO:0000256" key="7">
    <source>
        <dbReference type="SAM" id="MobiDB-lite"/>
    </source>
</evidence>
<keyword evidence="3 6" id="KW-0805">Transcription regulation</keyword>
<name>A0ABR3F301_9AGAR</name>
<dbReference type="Pfam" id="PF09748">
    <property type="entry name" value="Med10"/>
    <property type="match status" value="1"/>
</dbReference>
<sequence>MTVSTPVNPDGNRSPSPSPAPSGPQGDLELELMGLAHALYNLGTTVIHDSTKDAAAQGRTAKQLGPMVNDVVNHLGTIEDIGMQSRTMIPMQILSDIDNSKNPMNVTKERLERAATENQFMNGKIAAISSYQTLLNAELCQHFPELKEYLESATSSSSG</sequence>
<evidence type="ECO:0000256" key="5">
    <source>
        <dbReference type="ARBA" id="ARBA00023242"/>
    </source>
</evidence>
<evidence type="ECO:0000256" key="6">
    <source>
        <dbReference type="RuleBase" id="RU364146"/>
    </source>
</evidence>
<gene>
    <name evidence="6" type="primary">MED10</name>
    <name evidence="8" type="ORF">V5O48_012389</name>
</gene>
<evidence type="ECO:0000313" key="9">
    <source>
        <dbReference type="Proteomes" id="UP001465976"/>
    </source>
</evidence>
<keyword evidence="5 6" id="KW-0539">Nucleus</keyword>